<proteinExistence type="predicted"/>
<organism evidence="1 2">
    <name type="scientific">Candidatus Taylorbacteria bacterium RIFCSPLOWO2_01_FULL_45_15b</name>
    <dbReference type="NCBI Taxonomy" id="1802319"/>
    <lineage>
        <taxon>Bacteria</taxon>
        <taxon>Candidatus Tayloriibacteriota</taxon>
    </lineage>
</organism>
<dbReference type="EMBL" id="MHRX01000047">
    <property type="protein sequence ID" value="OHA32394.1"/>
    <property type="molecule type" value="Genomic_DNA"/>
</dbReference>
<sequence length="305" mass="34700">MNAQLKKQWERARRIFYRLRSSEPVWKLINYDPRMRFKKNQPTLSPLLGQVLRGLQQNGIATVRVTDLVGENLWLEMQKAFSIRLGDPKIQDEIKNRRSAPEHRGDKYYNVVLWDMPVAEKNNPLIAFSTHPSILAIVNSYMELFAKFRSLKLWASMPVPPDAPEHASQQWHRDPEDRKIVKVFLYFNDVDTETGPFTYLKKSQLGGKWRGLFPQIPPLGSYAPKGGVEKAVDPADISIGTGKAGTVIFCDTSGLHKGGYCKSKTRHIYISTYASQASLEPLGIKFLPSSTYESLLPSQRYALSE</sequence>
<dbReference type="STRING" id="1802319.A2928_00095"/>
<name>A0A1G2N8E2_9BACT</name>
<evidence type="ECO:0000313" key="1">
    <source>
        <dbReference type="EMBL" id="OHA32394.1"/>
    </source>
</evidence>
<dbReference type="AlphaFoldDB" id="A0A1G2N8E2"/>
<dbReference type="Gene3D" id="2.60.120.620">
    <property type="entry name" value="q2cbj1_9rhob like domain"/>
    <property type="match status" value="1"/>
</dbReference>
<gene>
    <name evidence="1" type="ORF">A2928_00095</name>
</gene>
<dbReference type="SUPFAM" id="SSF51197">
    <property type="entry name" value="Clavaminate synthase-like"/>
    <property type="match status" value="1"/>
</dbReference>
<comment type="caution">
    <text evidence="1">The sequence shown here is derived from an EMBL/GenBank/DDBJ whole genome shotgun (WGS) entry which is preliminary data.</text>
</comment>
<dbReference type="Proteomes" id="UP000176221">
    <property type="component" value="Unassembled WGS sequence"/>
</dbReference>
<protein>
    <recommendedName>
        <fullName evidence="3">Phytanoyl-CoA dioxygenase</fullName>
    </recommendedName>
</protein>
<reference evidence="1 2" key="1">
    <citation type="journal article" date="2016" name="Nat. Commun.">
        <title>Thousands of microbial genomes shed light on interconnected biogeochemical processes in an aquifer system.</title>
        <authorList>
            <person name="Anantharaman K."/>
            <person name="Brown C.T."/>
            <person name="Hug L.A."/>
            <person name="Sharon I."/>
            <person name="Castelle C.J."/>
            <person name="Probst A.J."/>
            <person name="Thomas B.C."/>
            <person name="Singh A."/>
            <person name="Wilkins M.J."/>
            <person name="Karaoz U."/>
            <person name="Brodie E.L."/>
            <person name="Williams K.H."/>
            <person name="Hubbard S.S."/>
            <person name="Banfield J.F."/>
        </authorList>
    </citation>
    <scope>NUCLEOTIDE SEQUENCE [LARGE SCALE GENOMIC DNA]</scope>
</reference>
<accession>A0A1G2N8E2</accession>
<evidence type="ECO:0008006" key="3">
    <source>
        <dbReference type="Google" id="ProtNLM"/>
    </source>
</evidence>
<evidence type="ECO:0000313" key="2">
    <source>
        <dbReference type="Proteomes" id="UP000176221"/>
    </source>
</evidence>